<gene>
    <name evidence="2" type="ORF">C9374_008939</name>
</gene>
<organism evidence="2 3">
    <name type="scientific">Naegleria lovaniensis</name>
    <name type="common">Amoeba</name>
    <dbReference type="NCBI Taxonomy" id="51637"/>
    <lineage>
        <taxon>Eukaryota</taxon>
        <taxon>Discoba</taxon>
        <taxon>Heterolobosea</taxon>
        <taxon>Tetramitia</taxon>
        <taxon>Eutetramitia</taxon>
        <taxon>Vahlkampfiidae</taxon>
        <taxon>Naegleria</taxon>
    </lineage>
</organism>
<evidence type="ECO:0000313" key="3">
    <source>
        <dbReference type="Proteomes" id="UP000816034"/>
    </source>
</evidence>
<dbReference type="Proteomes" id="UP000816034">
    <property type="component" value="Unassembled WGS sequence"/>
</dbReference>
<accession>A0AA88GI05</accession>
<feature type="region of interest" description="Disordered" evidence="1">
    <location>
        <begin position="646"/>
        <end position="669"/>
    </location>
</feature>
<keyword evidence="3" id="KW-1185">Reference proteome</keyword>
<dbReference type="AlphaFoldDB" id="A0AA88GI05"/>
<reference evidence="2 3" key="1">
    <citation type="journal article" date="2018" name="BMC Genomics">
        <title>The genome of Naegleria lovaniensis, the basis for a comparative approach to unravel pathogenicity factors of the human pathogenic amoeba N. fowleri.</title>
        <authorList>
            <person name="Liechti N."/>
            <person name="Schurch N."/>
            <person name="Bruggmann R."/>
            <person name="Wittwer M."/>
        </authorList>
    </citation>
    <scope>NUCLEOTIDE SEQUENCE [LARGE SCALE GENOMIC DNA]</scope>
    <source>
        <strain evidence="2 3">ATCC 30569</strain>
    </source>
</reference>
<feature type="region of interest" description="Disordered" evidence="1">
    <location>
        <begin position="565"/>
        <end position="599"/>
    </location>
</feature>
<feature type="compositionally biased region" description="Polar residues" evidence="1">
    <location>
        <begin position="565"/>
        <end position="583"/>
    </location>
</feature>
<evidence type="ECO:0000313" key="2">
    <source>
        <dbReference type="EMBL" id="KAG2377854.1"/>
    </source>
</evidence>
<dbReference type="GeneID" id="68101393"/>
<protein>
    <submittedName>
        <fullName evidence="2">Uncharacterized protein</fullName>
    </submittedName>
</protein>
<dbReference type="RefSeq" id="XP_044545116.1">
    <property type="nucleotide sequence ID" value="XM_044699070.1"/>
</dbReference>
<comment type="caution">
    <text evidence="2">The sequence shown here is derived from an EMBL/GenBank/DDBJ whole genome shotgun (WGS) entry which is preliminary data.</text>
</comment>
<evidence type="ECO:0000256" key="1">
    <source>
        <dbReference type="SAM" id="MobiDB-lite"/>
    </source>
</evidence>
<proteinExistence type="predicted"/>
<feature type="compositionally biased region" description="Polar residues" evidence="1">
    <location>
        <begin position="590"/>
        <end position="599"/>
    </location>
</feature>
<sequence>MLPKDYGQNLSQDTSCGNDISNSHPFDVNKPSILDGHVNVTYEHRFSHLISSGITSKVPDVEDNSNNRVVKQSIGNLLWMLTMLQIITAISVISENTFKKKKTDYQLAFHICTFLLGMLCVERFGPEMHTLYLHELMYHLTKQLEKRRLTLSGTDKFEGFFAPLKKQYQKGCRKDEADRHVTIKRNGQSQLGLLLPQFVKSNNNSKISEWLETFELKNIFIPKELIVSSDIHKKSFEAKLKELYQDAHICTYHKKSKLYSKNANLNIDTQNPQRKTAVKSKAPQGSKSIVRPVFGEVQFINATVERNNQHYLPTGSTLTWVPEYGNNINNSTTNPLAKINPPSKIAHFTQNQRLDNQQPKDSLTQTSVYNIGTQNVNPITRSFSQQVEDQSSQQIIRNGESVISERIASSRPSSQYSLSNPPYTTIMGQRCSSDITQLIAIPCQSFDNITTSKRIVNNSRSNTLKQFNTGMTRQGENSITQLYSQPTRNQFSSQLLLDQVSPSLLQPQTVKKSYYPFEESNCQQFVSPGILHPFSGITECASYSMQLPECTFSSETTLQTLSQSIENQSSSQLMGSNPRTTLHSSHEISENAQHSSKSCNINRIATSLSRLSSTHNRVEPYPRNPQQNRIGAQSQFQQNCFEFSMNTPSTNTTNKCKRKENYTSAKKNK</sequence>
<dbReference type="EMBL" id="PYSW02000036">
    <property type="protein sequence ID" value="KAG2377854.1"/>
    <property type="molecule type" value="Genomic_DNA"/>
</dbReference>
<name>A0AA88GI05_NAELO</name>